<dbReference type="RefSeq" id="WP_407051070.1">
    <property type="nucleotide sequence ID" value="NZ_CP158568.1"/>
</dbReference>
<evidence type="ECO:0000313" key="2">
    <source>
        <dbReference type="EMBL" id="XBY45973.1"/>
    </source>
</evidence>
<dbReference type="Pfam" id="PF00561">
    <property type="entry name" value="Abhydrolase_1"/>
    <property type="match status" value="1"/>
</dbReference>
<name>A0AAU7XDY8_9HYPH</name>
<gene>
    <name evidence="2" type="ORF">ABS361_06975</name>
</gene>
<dbReference type="PRINTS" id="PR00111">
    <property type="entry name" value="ABHYDROLASE"/>
</dbReference>
<evidence type="ECO:0000259" key="1">
    <source>
        <dbReference type="Pfam" id="PF00561"/>
    </source>
</evidence>
<dbReference type="InterPro" id="IPR029058">
    <property type="entry name" value="AB_hydrolase_fold"/>
</dbReference>
<organism evidence="2">
    <name type="scientific">Methyloraptor flagellatus</name>
    <dbReference type="NCBI Taxonomy" id="3162530"/>
    <lineage>
        <taxon>Bacteria</taxon>
        <taxon>Pseudomonadati</taxon>
        <taxon>Pseudomonadota</taxon>
        <taxon>Alphaproteobacteria</taxon>
        <taxon>Hyphomicrobiales</taxon>
        <taxon>Ancalomicrobiaceae</taxon>
        <taxon>Methyloraptor</taxon>
    </lineage>
</organism>
<proteinExistence type="predicted"/>
<dbReference type="PANTHER" id="PTHR43798:SF33">
    <property type="entry name" value="HYDROLASE, PUTATIVE (AFU_ORTHOLOGUE AFUA_2G14860)-RELATED"/>
    <property type="match status" value="1"/>
</dbReference>
<dbReference type="PANTHER" id="PTHR43798">
    <property type="entry name" value="MONOACYLGLYCEROL LIPASE"/>
    <property type="match status" value="1"/>
</dbReference>
<dbReference type="GO" id="GO:0016787">
    <property type="term" value="F:hydrolase activity"/>
    <property type="evidence" value="ECO:0007669"/>
    <property type="project" value="UniProtKB-KW"/>
</dbReference>
<dbReference type="InterPro" id="IPR050266">
    <property type="entry name" value="AB_hydrolase_sf"/>
</dbReference>
<feature type="domain" description="AB hydrolase-1" evidence="1">
    <location>
        <begin position="74"/>
        <end position="314"/>
    </location>
</feature>
<dbReference type="InterPro" id="IPR000639">
    <property type="entry name" value="Epox_hydrolase-like"/>
</dbReference>
<dbReference type="SUPFAM" id="SSF53474">
    <property type="entry name" value="alpha/beta-Hydrolases"/>
    <property type="match status" value="1"/>
</dbReference>
<dbReference type="PRINTS" id="PR00412">
    <property type="entry name" value="EPOXHYDRLASE"/>
</dbReference>
<dbReference type="KEGG" id="mflg:ABS361_06975"/>
<dbReference type="GO" id="GO:0016020">
    <property type="term" value="C:membrane"/>
    <property type="evidence" value="ECO:0007669"/>
    <property type="project" value="TreeGrafter"/>
</dbReference>
<reference evidence="2" key="1">
    <citation type="submission" date="2024-06" db="EMBL/GenBank/DDBJ databases">
        <title>Methylostella associata gen. nov., sp. nov., a novel Ancalomicrobiaceae-affiliated facultatively methylotrophic bacteria that feed on methanotrophs of the genus Methylococcus.</title>
        <authorList>
            <person name="Saltykova V."/>
            <person name="Danilova O.V."/>
            <person name="Oshkin I.Y."/>
            <person name="Belova S.E."/>
            <person name="Pimenov N.V."/>
            <person name="Dedysh S.N."/>
        </authorList>
    </citation>
    <scope>NUCLEOTIDE SEQUENCE</scope>
    <source>
        <strain evidence="2">S20</strain>
    </source>
</reference>
<dbReference type="Gene3D" id="3.40.50.1820">
    <property type="entry name" value="alpha/beta hydrolase"/>
    <property type="match status" value="1"/>
</dbReference>
<keyword evidence="2" id="KW-0378">Hydrolase</keyword>
<dbReference type="AlphaFoldDB" id="A0AAU7XDY8"/>
<sequence length="328" mass="35704">MPFSEDRSAERSRFMPSPALGAVALAASFGAGALINDAAARRAERAHPPTGRMIHVQGVRLHVFDSGRRSVDRPVILLLHGNGACFADWQASGLIDRLAATHRVIAPDRPGFGHSARPHNVEWTPEAEADLFAALLEGLGVERAIVVGHSWAALIAAAFGLRHPAQASKIVLASGYYFPTARADLAFFSAPALPVVGDMLRHTVSPLVARAIAKRIVRTIFAPRPVPERFWRLFPLEMCFRPSQIRASAEESAMMVPAARRLAAHYGEIGVPVEIVTGDDDRVCDPDRQSAELARAIPRSRLEVLPDVGHMIHYAPEAQTRLAEVIMR</sequence>
<protein>
    <submittedName>
        <fullName evidence="2">Alpha/beta hydrolase</fullName>
    </submittedName>
</protein>
<dbReference type="InterPro" id="IPR000073">
    <property type="entry name" value="AB_hydrolase_1"/>
</dbReference>
<dbReference type="EMBL" id="CP158568">
    <property type="protein sequence ID" value="XBY45973.1"/>
    <property type="molecule type" value="Genomic_DNA"/>
</dbReference>
<accession>A0AAU7XDY8</accession>